<comment type="caution">
    <text evidence="1">The sequence shown here is derived from an EMBL/GenBank/DDBJ whole genome shotgun (WGS) entry which is preliminary data.</text>
</comment>
<evidence type="ECO:0000313" key="4">
    <source>
        <dbReference type="Proteomes" id="UP000070119"/>
    </source>
</evidence>
<sequence length="76" mass="8397">MCRRFRAIQVAKALRASRAPLPPRRRFATGVCCAISSAIQSTKTRTFALTAVGVTWLYGFQFEIKAIARLPEPVDG</sequence>
<organism evidence="1 3">
    <name type="scientific">Burkholderia ubonensis</name>
    <dbReference type="NCBI Taxonomy" id="101571"/>
    <lineage>
        <taxon>Bacteria</taxon>
        <taxon>Pseudomonadati</taxon>
        <taxon>Pseudomonadota</taxon>
        <taxon>Betaproteobacteria</taxon>
        <taxon>Burkholderiales</taxon>
        <taxon>Burkholderiaceae</taxon>
        <taxon>Burkholderia</taxon>
        <taxon>Burkholderia cepacia complex</taxon>
    </lineage>
</organism>
<reference evidence="2 4" key="2">
    <citation type="submission" date="2015-11" db="EMBL/GenBank/DDBJ databases">
        <authorList>
            <person name="Sahl J."/>
            <person name="Wagner D."/>
            <person name="Keim P."/>
        </authorList>
    </citation>
    <scope>NUCLEOTIDE SEQUENCE [LARGE SCALE GENOMIC DNA]</scope>
    <source>
        <strain evidence="2 4">MSMB1157</strain>
    </source>
</reference>
<protein>
    <submittedName>
        <fullName evidence="1">Uncharacterized protein</fullName>
    </submittedName>
</protein>
<dbReference type="AlphaFoldDB" id="A0A106H3V5"/>
<dbReference type="EMBL" id="LNJU01000001">
    <property type="protein sequence ID" value="KWZ60836.1"/>
    <property type="molecule type" value="Genomic_DNA"/>
</dbReference>
<accession>A0A106H3V5</accession>
<evidence type="ECO:0000313" key="2">
    <source>
        <dbReference type="EMBL" id="KWZ60836.1"/>
    </source>
</evidence>
<dbReference type="Proteomes" id="UP000060630">
    <property type="component" value="Unassembled WGS sequence"/>
</dbReference>
<name>A0A106H3V5_9BURK</name>
<reference evidence="1 3" key="1">
    <citation type="submission" date="2015-11" db="EMBL/GenBank/DDBJ databases">
        <title>Expanding the genomic diversity of Burkholderia species for the development of highly accurate diagnostics.</title>
        <authorList>
            <person name="Sahl J."/>
            <person name="Keim P."/>
            <person name="Wagner D."/>
        </authorList>
    </citation>
    <scope>NUCLEOTIDE SEQUENCE [LARGE SCALE GENOMIC DNA]</scope>
    <source>
        <strain evidence="1 3">MSMB2087WGS</strain>
    </source>
</reference>
<evidence type="ECO:0000313" key="1">
    <source>
        <dbReference type="EMBL" id="KWA78374.1"/>
    </source>
</evidence>
<dbReference type="Proteomes" id="UP000070119">
    <property type="component" value="Chromosome 1"/>
</dbReference>
<proteinExistence type="predicted"/>
<dbReference type="EMBL" id="LPHD01000145">
    <property type="protein sequence ID" value="KWA78374.1"/>
    <property type="molecule type" value="Genomic_DNA"/>
</dbReference>
<gene>
    <name evidence="2" type="ORF">WK57_09755</name>
    <name evidence="1" type="ORF">WL29_01140</name>
</gene>
<evidence type="ECO:0000313" key="3">
    <source>
        <dbReference type="Proteomes" id="UP000060630"/>
    </source>
</evidence>